<feature type="region of interest" description="Disordered" evidence="1">
    <location>
        <begin position="98"/>
        <end position="126"/>
    </location>
</feature>
<dbReference type="Pfam" id="PF16994">
    <property type="entry name" value="Glyco_trans_4_5"/>
    <property type="match status" value="1"/>
</dbReference>
<dbReference type="Gramene" id="OE9A036883T1">
    <property type="protein sequence ID" value="OE9A036883C1"/>
    <property type="gene ID" value="OE9A036883"/>
</dbReference>
<evidence type="ECO:0000313" key="3">
    <source>
        <dbReference type="Proteomes" id="UP000594638"/>
    </source>
</evidence>
<feature type="compositionally biased region" description="Basic residues" evidence="1">
    <location>
        <begin position="105"/>
        <end position="125"/>
    </location>
</feature>
<evidence type="ECO:0000313" key="2">
    <source>
        <dbReference type="EMBL" id="CAA2995292.1"/>
    </source>
</evidence>
<dbReference type="Proteomes" id="UP000594638">
    <property type="component" value="Unassembled WGS sequence"/>
</dbReference>
<name>A0A8S0SUR3_OLEEU</name>
<dbReference type="SUPFAM" id="SSF53756">
    <property type="entry name" value="UDP-Glycosyltransferase/glycogen phosphorylase"/>
    <property type="match status" value="1"/>
</dbReference>
<reference evidence="2 3" key="1">
    <citation type="submission" date="2019-12" db="EMBL/GenBank/DDBJ databases">
        <authorList>
            <person name="Alioto T."/>
            <person name="Alioto T."/>
            <person name="Gomez Garrido J."/>
        </authorList>
    </citation>
    <scope>NUCLEOTIDE SEQUENCE [LARGE SCALE GENOMIC DNA]</scope>
</reference>
<comment type="caution">
    <text evidence="2">The sequence shown here is derived from an EMBL/GenBank/DDBJ whole genome shotgun (WGS) entry which is preliminary data.</text>
</comment>
<sequence>MEEGNVVRQSSLRPVGGALKSTFGFYVQSRWAHGNNKEGLFSGGYGGESSYGNLEAQLENQRDLIGNEGSWAAKLRNDTNQSSSKNLDVILTKKDNVDSTNSIKSSKKKDKKSGRSSRRKTHSKPKLVVEVVDSGVDVQEEEIPRRNRTYGLLVGPFGSIEERILEWSLEKRSGTCDKKGAFVRLVGSRKFVLIFHKLSMTGTPLAMMELTTEFLSCGTTISVQPSVHPGLVLGTASGGTKEIVKHNVSSLLHPLGCPGARVLAKHLQFLLENVSVRQAMGTKVREEVEKKYLKKHMCQKFGEVLYKSMRIK</sequence>
<dbReference type="PANTHER" id="PTHR47778">
    <property type="entry name" value="BNAA05G14870D PROTEIN"/>
    <property type="match status" value="1"/>
</dbReference>
<dbReference type="AlphaFoldDB" id="A0A8S0SUR3"/>
<organism evidence="2 3">
    <name type="scientific">Olea europaea subsp. europaea</name>
    <dbReference type="NCBI Taxonomy" id="158383"/>
    <lineage>
        <taxon>Eukaryota</taxon>
        <taxon>Viridiplantae</taxon>
        <taxon>Streptophyta</taxon>
        <taxon>Embryophyta</taxon>
        <taxon>Tracheophyta</taxon>
        <taxon>Spermatophyta</taxon>
        <taxon>Magnoliopsida</taxon>
        <taxon>eudicotyledons</taxon>
        <taxon>Gunneridae</taxon>
        <taxon>Pentapetalae</taxon>
        <taxon>asterids</taxon>
        <taxon>lamiids</taxon>
        <taxon>Lamiales</taxon>
        <taxon>Oleaceae</taxon>
        <taxon>Oleeae</taxon>
        <taxon>Olea</taxon>
    </lineage>
</organism>
<gene>
    <name evidence="2" type="ORF">OLEA9_A036883</name>
</gene>
<evidence type="ECO:0000256" key="1">
    <source>
        <dbReference type="SAM" id="MobiDB-lite"/>
    </source>
</evidence>
<protein>
    <submittedName>
        <fullName evidence="2">Uncharacterized protein LOC111369420</fullName>
    </submittedName>
</protein>
<dbReference type="EMBL" id="CACTIH010005496">
    <property type="protein sequence ID" value="CAA2995292.1"/>
    <property type="molecule type" value="Genomic_DNA"/>
</dbReference>
<dbReference type="OrthoDB" id="512920at2759"/>
<accession>A0A8S0SUR3</accession>
<keyword evidence="3" id="KW-1185">Reference proteome</keyword>
<dbReference type="InterPro" id="IPR041693">
    <property type="entry name" value="Glyco_trans_4_5"/>
</dbReference>
<proteinExistence type="predicted"/>
<dbReference type="PANTHER" id="PTHR47778:SF2">
    <property type="entry name" value="GLYCOSYL TRANSFERASE FAMILY 1 DOMAIN-CONTAINING PROTEIN"/>
    <property type="match status" value="1"/>
</dbReference>
<dbReference type="Gene3D" id="3.40.50.2000">
    <property type="entry name" value="Glycogen Phosphorylase B"/>
    <property type="match status" value="1"/>
</dbReference>